<keyword evidence="2" id="KW-0732">Signal</keyword>
<keyword evidence="3" id="KW-0406">Ion transport</keyword>
<name>A0AAE1GUQ4_9NEOP</name>
<sequence>MRFAALSLVAFLLAACLVSTWAEPGTGRKKPSSPRDIPKVGGGRPQPSQFTIPNHTPPQGGSSSGSKPRNPNEPRKIIHGFQIGIKASDSG</sequence>
<dbReference type="EMBL" id="JAHWGI010000085">
    <property type="protein sequence ID" value="KAK3909121.1"/>
    <property type="molecule type" value="Genomic_DNA"/>
</dbReference>
<feature type="compositionally biased region" description="Polar residues" evidence="1">
    <location>
        <begin position="46"/>
        <end position="59"/>
    </location>
</feature>
<evidence type="ECO:0000313" key="4">
    <source>
        <dbReference type="Proteomes" id="UP001219518"/>
    </source>
</evidence>
<evidence type="ECO:0000256" key="1">
    <source>
        <dbReference type="SAM" id="MobiDB-lite"/>
    </source>
</evidence>
<dbReference type="Proteomes" id="UP001219518">
    <property type="component" value="Unassembled WGS sequence"/>
</dbReference>
<protein>
    <submittedName>
        <fullName evidence="3">Amiloride-sensitive sodium channel subunit delta</fullName>
    </submittedName>
</protein>
<dbReference type="AlphaFoldDB" id="A0AAE1GUQ4"/>
<keyword evidence="4" id="KW-1185">Reference proteome</keyword>
<dbReference type="PROSITE" id="PS51257">
    <property type="entry name" value="PROKAR_LIPOPROTEIN"/>
    <property type="match status" value="1"/>
</dbReference>
<reference evidence="3" key="2">
    <citation type="journal article" date="2023" name="BMC Genomics">
        <title>Pest status, molecular evolution, and epigenetic factors derived from the genome assembly of Frankliniella fusca, a thysanopteran phytovirus vector.</title>
        <authorList>
            <person name="Catto M.A."/>
            <person name="Labadie P.E."/>
            <person name="Jacobson A.L."/>
            <person name="Kennedy G.G."/>
            <person name="Srinivasan R."/>
            <person name="Hunt B.G."/>
        </authorList>
    </citation>
    <scope>NUCLEOTIDE SEQUENCE</scope>
    <source>
        <strain evidence="3">PL_HMW_Pooled</strain>
    </source>
</reference>
<evidence type="ECO:0000313" key="3">
    <source>
        <dbReference type="EMBL" id="KAK3909121.1"/>
    </source>
</evidence>
<feature type="signal peptide" evidence="2">
    <location>
        <begin position="1"/>
        <end position="22"/>
    </location>
</feature>
<evidence type="ECO:0000256" key="2">
    <source>
        <dbReference type="SAM" id="SignalP"/>
    </source>
</evidence>
<gene>
    <name evidence="3" type="ORF">KUF71_003720</name>
</gene>
<reference evidence="3" key="1">
    <citation type="submission" date="2021-07" db="EMBL/GenBank/DDBJ databases">
        <authorList>
            <person name="Catto M.A."/>
            <person name="Jacobson A."/>
            <person name="Kennedy G."/>
            <person name="Labadie P."/>
            <person name="Hunt B.G."/>
            <person name="Srinivasan R."/>
        </authorList>
    </citation>
    <scope>NUCLEOTIDE SEQUENCE</scope>
    <source>
        <strain evidence="3">PL_HMW_Pooled</strain>
        <tissue evidence="3">Head</tissue>
    </source>
</reference>
<organism evidence="3 4">
    <name type="scientific">Frankliniella fusca</name>
    <dbReference type="NCBI Taxonomy" id="407009"/>
    <lineage>
        <taxon>Eukaryota</taxon>
        <taxon>Metazoa</taxon>
        <taxon>Ecdysozoa</taxon>
        <taxon>Arthropoda</taxon>
        <taxon>Hexapoda</taxon>
        <taxon>Insecta</taxon>
        <taxon>Pterygota</taxon>
        <taxon>Neoptera</taxon>
        <taxon>Paraneoptera</taxon>
        <taxon>Thysanoptera</taxon>
        <taxon>Terebrantia</taxon>
        <taxon>Thripoidea</taxon>
        <taxon>Thripidae</taxon>
        <taxon>Frankliniella</taxon>
    </lineage>
</organism>
<feature type="chain" id="PRO_5042044275" evidence="2">
    <location>
        <begin position="23"/>
        <end position="91"/>
    </location>
</feature>
<keyword evidence="3" id="KW-0407">Ion channel</keyword>
<dbReference type="GO" id="GO:0034220">
    <property type="term" value="P:monoatomic ion transmembrane transport"/>
    <property type="evidence" value="ECO:0007669"/>
    <property type="project" value="UniProtKB-KW"/>
</dbReference>
<feature type="region of interest" description="Disordered" evidence="1">
    <location>
        <begin position="23"/>
        <end position="91"/>
    </location>
</feature>
<keyword evidence="3" id="KW-0813">Transport</keyword>
<accession>A0AAE1GUQ4</accession>
<proteinExistence type="predicted"/>
<comment type="caution">
    <text evidence="3">The sequence shown here is derived from an EMBL/GenBank/DDBJ whole genome shotgun (WGS) entry which is preliminary data.</text>
</comment>